<reference evidence="2" key="1">
    <citation type="submission" date="2020-11" db="EMBL/GenBank/DDBJ databases">
        <authorList>
            <consortium name="DOE Joint Genome Institute"/>
            <person name="Ahrendt S."/>
            <person name="Riley R."/>
            <person name="Andreopoulos W."/>
            <person name="Labutti K."/>
            <person name="Pangilinan J."/>
            <person name="Ruiz-Duenas F.J."/>
            <person name="Barrasa J.M."/>
            <person name="Sanchez-Garcia M."/>
            <person name="Camarero S."/>
            <person name="Miyauchi S."/>
            <person name="Serrano A."/>
            <person name="Linde D."/>
            <person name="Babiker R."/>
            <person name="Drula E."/>
            <person name="Ayuso-Fernandez I."/>
            <person name="Pacheco R."/>
            <person name="Padilla G."/>
            <person name="Ferreira P."/>
            <person name="Barriuso J."/>
            <person name="Kellner H."/>
            <person name="Castanera R."/>
            <person name="Alfaro M."/>
            <person name="Ramirez L."/>
            <person name="Pisabarro A.G."/>
            <person name="Kuo A."/>
            <person name="Tritt A."/>
            <person name="Lipzen A."/>
            <person name="He G."/>
            <person name="Yan M."/>
            <person name="Ng V."/>
            <person name="Cullen D."/>
            <person name="Martin F."/>
            <person name="Rosso M.-N."/>
            <person name="Henrissat B."/>
            <person name="Hibbett D."/>
            <person name="Martinez A.T."/>
            <person name="Grigoriev I.V."/>
        </authorList>
    </citation>
    <scope>NUCLEOTIDE SEQUENCE</scope>
    <source>
        <strain evidence="2">MF-IS2</strain>
    </source>
</reference>
<protein>
    <submittedName>
        <fullName evidence="2">Uncharacterized protein</fullName>
    </submittedName>
</protein>
<dbReference type="Proteomes" id="UP000807342">
    <property type="component" value="Unassembled WGS sequence"/>
</dbReference>
<evidence type="ECO:0000313" key="2">
    <source>
        <dbReference type="EMBL" id="KAF9452515.1"/>
    </source>
</evidence>
<dbReference type="EMBL" id="MU151070">
    <property type="protein sequence ID" value="KAF9452515.1"/>
    <property type="molecule type" value="Genomic_DNA"/>
</dbReference>
<comment type="caution">
    <text evidence="2">The sequence shown here is derived from an EMBL/GenBank/DDBJ whole genome shotgun (WGS) entry which is preliminary data.</text>
</comment>
<accession>A0A9P6C829</accession>
<keyword evidence="3" id="KW-1185">Reference proteome</keyword>
<sequence>MFGSPHSSPFLQPNNHRPPSRSPSFLSLLRRHEQQQQYNSSQMSTPDPLDTQLAGMGLHTTTAGSSAGQRPTGLIRHRHRPHIHEKAHRAKVKNDREKMRAALLLRAYENKKRNGYQSSMADFEGFVTYFDKVKLAVPHDPAKGSPQLASDEGLKRALNIARASMQE</sequence>
<proteinExistence type="predicted"/>
<feature type="compositionally biased region" description="Polar residues" evidence="1">
    <location>
        <begin position="1"/>
        <end position="15"/>
    </location>
</feature>
<name>A0A9P6C829_9AGAR</name>
<feature type="compositionally biased region" description="Basic residues" evidence="1">
    <location>
        <begin position="75"/>
        <end position="91"/>
    </location>
</feature>
<dbReference type="AlphaFoldDB" id="A0A9P6C829"/>
<feature type="compositionally biased region" description="Polar residues" evidence="1">
    <location>
        <begin position="59"/>
        <end position="69"/>
    </location>
</feature>
<evidence type="ECO:0000256" key="1">
    <source>
        <dbReference type="SAM" id="MobiDB-lite"/>
    </source>
</evidence>
<feature type="region of interest" description="Disordered" evidence="1">
    <location>
        <begin position="1"/>
        <end position="94"/>
    </location>
</feature>
<evidence type="ECO:0000313" key="3">
    <source>
        <dbReference type="Proteomes" id="UP000807342"/>
    </source>
</evidence>
<organism evidence="2 3">
    <name type="scientific">Macrolepiota fuliginosa MF-IS2</name>
    <dbReference type="NCBI Taxonomy" id="1400762"/>
    <lineage>
        <taxon>Eukaryota</taxon>
        <taxon>Fungi</taxon>
        <taxon>Dikarya</taxon>
        <taxon>Basidiomycota</taxon>
        <taxon>Agaricomycotina</taxon>
        <taxon>Agaricomycetes</taxon>
        <taxon>Agaricomycetidae</taxon>
        <taxon>Agaricales</taxon>
        <taxon>Agaricineae</taxon>
        <taxon>Agaricaceae</taxon>
        <taxon>Macrolepiota</taxon>
    </lineage>
</organism>
<feature type="compositionally biased region" description="Polar residues" evidence="1">
    <location>
        <begin position="35"/>
        <end position="45"/>
    </location>
</feature>
<gene>
    <name evidence="2" type="ORF">P691DRAFT_660701</name>
</gene>